<dbReference type="Gene3D" id="1.25.40.20">
    <property type="entry name" value="Ankyrin repeat-containing domain"/>
    <property type="match status" value="1"/>
</dbReference>
<dbReference type="SUPFAM" id="SSF48403">
    <property type="entry name" value="Ankyrin repeat"/>
    <property type="match status" value="1"/>
</dbReference>
<evidence type="ECO:0000313" key="4">
    <source>
        <dbReference type="EMBL" id="KAJ3448835.1"/>
    </source>
</evidence>
<reference evidence="4" key="1">
    <citation type="submission" date="2022-08" db="EMBL/GenBank/DDBJ databases">
        <title>Novel sulphate-reducing endosymbionts in the free-living metamonad Anaeramoeba.</title>
        <authorList>
            <person name="Jerlstrom-Hultqvist J."/>
            <person name="Cepicka I."/>
            <person name="Gallot-Lavallee L."/>
            <person name="Salas-Leiva D."/>
            <person name="Curtis B.A."/>
            <person name="Zahonova K."/>
            <person name="Pipaliya S."/>
            <person name="Dacks J."/>
            <person name="Roger A.J."/>
        </authorList>
    </citation>
    <scope>NUCLEOTIDE SEQUENCE</scope>
    <source>
        <strain evidence="4">Busselton2</strain>
    </source>
</reference>
<gene>
    <name evidence="4" type="ORF">M0812_01320</name>
</gene>
<dbReference type="AlphaFoldDB" id="A0AAV8A5I7"/>
<accession>A0AAV8A5I7</accession>
<dbReference type="InterPro" id="IPR036770">
    <property type="entry name" value="Ankyrin_rpt-contain_sf"/>
</dbReference>
<evidence type="ECO:0000256" key="2">
    <source>
        <dbReference type="ARBA" id="ARBA00023043"/>
    </source>
</evidence>
<proteinExistence type="predicted"/>
<name>A0AAV8A5I7_9EUKA</name>
<sequence>MRKKKAVYKQTNSRNLQNRSLLSRTLINSPPKEILNHINENNVNKCLLKTKKQSYTPLIFVLKYRNQMNEILDVVQSLIDVGADICKICSEKNVIHIACQFNSDPNILACLLNNGAEIHDNREYTPLHYLCLGEFKETSLEFILQNKIPVDGIPCNNKKSYLTPLFFSCLVNPNYELLEFLLIKKEAEFDIKDDNGNNMLHILAMNLDVSMFSVLLFKDKGLLEDTNNMKQTPFDLATKHKNMEFLKGYFELKRHNLKKNDHSKNDQLKKYQSTTQKLIKCFKENSINKEEIKKHKNALQKKIELISEKETLKRNLIEKYELQKKVKEKKIKLIENDYQNILDEMDLIKIKKENEIEKKNRTLSDKQEEKNQLENDDDPYYQLLNKKKLLEKYRKENHNYKKQANEIKKKSKSKSKRRW</sequence>
<feature type="compositionally biased region" description="Basic and acidic residues" evidence="3">
    <location>
        <begin position="395"/>
        <end position="408"/>
    </location>
</feature>
<dbReference type="Proteomes" id="UP001146793">
    <property type="component" value="Unassembled WGS sequence"/>
</dbReference>
<evidence type="ECO:0000313" key="5">
    <source>
        <dbReference type="Proteomes" id="UP001146793"/>
    </source>
</evidence>
<feature type="region of interest" description="Disordered" evidence="3">
    <location>
        <begin position="395"/>
        <end position="419"/>
    </location>
</feature>
<dbReference type="SMART" id="SM00248">
    <property type="entry name" value="ANK"/>
    <property type="match status" value="6"/>
</dbReference>
<dbReference type="PANTHER" id="PTHR24198:SF165">
    <property type="entry name" value="ANKYRIN REPEAT-CONTAINING PROTEIN-RELATED"/>
    <property type="match status" value="1"/>
</dbReference>
<keyword evidence="2" id="KW-0040">ANK repeat</keyword>
<dbReference type="EMBL" id="JANTQA010000015">
    <property type="protein sequence ID" value="KAJ3448835.1"/>
    <property type="molecule type" value="Genomic_DNA"/>
</dbReference>
<dbReference type="PANTHER" id="PTHR24198">
    <property type="entry name" value="ANKYRIN REPEAT AND PROTEIN KINASE DOMAIN-CONTAINING PROTEIN"/>
    <property type="match status" value="1"/>
</dbReference>
<feature type="compositionally biased region" description="Basic residues" evidence="3">
    <location>
        <begin position="409"/>
        <end position="419"/>
    </location>
</feature>
<dbReference type="Pfam" id="PF12796">
    <property type="entry name" value="Ank_2"/>
    <property type="match status" value="1"/>
</dbReference>
<keyword evidence="1" id="KW-0677">Repeat</keyword>
<evidence type="ECO:0000256" key="3">
    <source>
        <dbReference type="SAM" id="MobiDB-lite"/>
    </source>
</evidence>
<organism evidence="4 5">
    <name type="scientific">Anaeramoeba flamelloides</name>
    <dbReference type="NCBI Taxonomy" id="1746091"/>
    <lineage>
        <taxon>Eukaryota</taxon>
        <taxon>Metamonada</taxon>
        <taxon>Anaeramoebidae</taxon>
        <taxon>Anaeramoeba</taxon>
    </lineage>
</organism>
<dbReference type="InterPro" id="IPR002110">
    <property type="entry name" value="Ankyrin_rpt"/>
</dbReference>
<protein>
    <submittedName>
        <fullName evidence="4">Ankyrin repeat-containing protein</fullName>
    </submittedName>
</protein>
<evidence type="ECO:0000256" key="1">
    <source>
        <dbReference type="ARBA" id="ARBA00022737"/>
    </source>
</evidence>
<comment type="caution">
    <text evidence="4">The sequence shown here is derived from an EMBL/GenBank/DDBJ whole genome shotgun (WGS) entry which is preliminary data.</text>
</comment>